<dbReference type="AlphaFoldDB" id="A0A074MDA2"/>
<organism evidence="3 4">
    <name type="scientific">Erythrobacter longus</name>
    <dbReference type="NCBI Taxonomy" id="1044"/>
    <lineage>
        <taxon>Bacteria</taxon>
        <taxon>Pseudomonadati</taxon>
        <taxon>Pseudomonadota</taxon>
        <taxon>Alphaproteobacteria</taxon>
        <taxon>Sphingomonadales</taxon>
        <taxon>Erythrobacteraceae</taxon>
        <taxon>Erythrobacter/Porphyrobacter group</taxon>
        <taxon>Erythrobacter</taxon>
    </lineage>
</organism>
<dbReference type="Proteomes" id="UP000027647">
    <property type="component" value="Unassembled WGS sequence"/>
</dbReference>
<dbReference type="InterPro" id="IPR050571">
    <property type="entry name" value="Class-IV_PLP-Dep_Aminotrnsfr"/>
</dbReference>
<proteinExistence type="inferred from homology"/>
<evidence type="ECO:0000313" key="4">
    <source>
        <dbReference type="Proteomes" id="UP000027647"/>
    </source>
</evidence>
<name>A0A074MDA2_ERYLO</name>
<dbReference type="GO" id="GO:0009082">
    <property type="term" value="P:branched-chain amino acid biosynthetic process"/>
    <property type="evidence" value="ECO:0007669"/>
    <property type="project" value="UniProtKB-KW"/>
</dbReference>
<sequence>MRIAMWSGPRNLSTAMMRSFGSRADTAVSDEPFYGAYLKATGDPQPMADAIIEDMDCDWHSVAEELRGDVPGGKPIWYQKHMPHHMEGPISIADFPDMRHAFLIRDPVRVAASYAGKRSKINPGHLGIARQREYFDLIADKTGSAPPVVDSHTILTSPETVLRKLCQAIGIPWDAAMLKWAKGPHRDDGIWGAHWYDKVNASTGFGDPPGALPELDEAYLKIAEECREDYAFLARHAITAGSNDE</sequence>
<comment type="similarity">
    <text evidence="1">Belongs to the class-IV pyridoxal-phosphate-dependent aminotransferase family.</text>
</comment>
<protein>
    <submittedName>
        <fullName evidence="3">Branched-chain amino acid aminotransferase</fullName>
    </submittedName>
</protein>
<keyword evidence="3" id="KW-0032">Aminotransferase</keyword>
<dbReference type="GO" id="GO:0008483">
    <property type="term" value="F:transaminase activity"/>
    <property type="evidence" value="ECO:0007669"/>
    <property type="project" value="UniProtKB-KW"/>
</dbReference>
<dbReference type="EMBL" id="JMIW01000001">
    <property type="protein sequence ID" value="KEO91444.1"/>
    <property type="molecule type" value="Genomic_DNA"/>
</dbReference>
<evidence type="ECO:0000256" key="2">
    <source>
        <dbReference type="ARBA" id="ARBA00023304"/>
    </source>
</evidence>
<gene>
    <name evidence="3" type="ORF">EH31_01910</name>
</gene>
<dbReference type="Gene3D" id="3.40.50.300">
    <property type="entry name" value="P-loop containing nucleotide triphosphate hydrolases"/>
    <property type="match status" value="1"/>
</dbReference>
<keyword evidence="3" id="KW-0808">Transferase</keyword>
<keyword evidence="2" id="KW-0100">Branched-chain amino acid biosynthesis</keyword>
<dbReference type="Pfam" id="PF19798">
    <property type="entry name" value="Sulfotransfer_5"/>
    <property type="match status" value="1"/>
</dbReference>
<comment type="caution">
    <text evidence="3">The sequence shown here is derived from an EMBL/GenBank/DDBJ whole genome shotgun (WGS) entry which is preliminary data.</text>
</comment>
<dbReference type="eggNOG" id="ENOG502Z954">
    <property type="taxonomic scope" value="Bacteria"/>
</dbReference>
<reference evidence="3 4" key="1">
    <citation type="submission" date="2014-04" db="EMBL/GenBank/DDBJ databases">
        <title>A comprehensive comparison of genomes of Erythrobacter spp. strains.</title>
        <authorList>
            <person name="Zheng Q."/>
        </authorList>
    </citation>
    <scope>NUCLEOTIDE SEQUENCE [LARGE SCALE GENOMIC DNA]</scope>
    <source>
        <strain evidence="3 4">DSM 6997</strain>
    </source>
</reference>
<dbReference type="InterPro" id="IPR027417">
    <property type="entry name" value="P-loop_NTPase"/>
</dbReference>
<dbReference type="PANTHER" id="PTHR42743:SF11">
    <property type="entry name" value="AMINODEOXYCHORISMATE LYASE"/>
    <property type="match status" value="1"/>
</dbReference>
<dbReference type="PANTHER" id="PTHR42743">
    <property type="entry name" value="AMINO-ACID AMINOTRANSFERASE"/>
    <property type="match status" value="1"/>
</dbReference>
<keyword evidence="2" id="KW-0028">Amino-acid biosynthesis</keyword>
<evidence type="ECO:0000256" key="1">
    <source>
        <dbReference type="ARBA" id="ARBA00009320"/>
    </source>
</evidence>
<keyword evidence="4" id="KW-1185">Reference proteome</keyword>
<dbReference type="STRING" id="1044.EH31_01910"/>
<evidence type="ECO:0000313" key="3">
    <source>
        <dbReference type="EMBL" id="KEO91444.1"/>
    </source>
</evidence>
<accession>A0A074MDA2</accession>
<dbReference type="SUPFAM" id="SSF52540">
    <property type="entry name" value="P-loop containing nucleoside triphosphate hydrolases"/>
    <property type="match status" value="1"/>
</dbReference>